<accession>A0ABY2BJK5</accession>
<dbReference type="Pfam" id="PF13191">
    <property type="entry name" value="AAA_16"/>
    <property type="match status" value="1"/>
</dbReference>
<dbReference type="InterPro" id="IPR027417">
    <property type="entry name" value="P-loop_NTPase"/>
</dbReference>
<dbReference type="InterPro" id="IPR041664">
    <property type="entry name" value="AAA_16"/>
</dbReference>
<dbReference type="Gene3D" id="3.40.50.300">
    <property type="entry name" value="P-loop containing nucleotide triphosphate hydrolases"/>
    <property type="match status" value="1"/>
</dbReference>
<dbReference type="RefSeq" id="WP_132189436.1">
    <property type="nucleotide sequence ID" value="NZ_SLWM01000006.1"/>
</dbReference>
<feature type="region of interest" description="Disordered" evidence="1">
    <location>
        <begin position="202"/>
        <end position="221"/>
    </location>
</feature>
<evidence type="ECO:0000313" key="4">
    <source>
        <dbReference type="Proteomes" id="UP000295818"/>
    </source>
</evidence>
<dbReference type="SUPFAM" id="SSF52540">
    <property type="entry name" value="P-loop containing nucleoside triphosphate hydrolases"/>
    <property type="match status" value="1"/>
</dbReference>
<gene>
    <name evidence="3" type="ORF">EV644_1069</name>
</gene>
<proteinExistence type="predicted"/>
<reference evidence="3 4" key="1">
    <citation type="journal article" date="2015" name="Stand. Genomic Sci.">
        <title>Genomic Encyclopedia of Bacterial and Archaeal Type Strains, Phase III: the genomes of soil and plant-associated and newly described type strains.</title>
        <authorList>
            <person name="Whitman W.B."/>
            <person name="Woyke T."/>
            <person name="Klenk H.P."/>
            <person name="Zhou Y."/>
            <person name="Lilburn T.G."/>
            <person name="Beck B.J."/>
            <person name="De Vos P."/>
            <person name="Vandamme P."/>
            <person name="Eisen J.A."/>
            <person name="Garrity G."/>
            <person name="Hugenholtz P."/>
            <person name="Kyrpides N.C."/>
        </authorList>
    </citation>
    <scope>NUCLEOTIDE SEQUENCE [LARGE SCALE GENOMIC DNA]</scope>
    <source>
        <strain evidence="3 4">VKM Ac-2538</strain>
    </source>
</reference>
<comment type="caution">
    <text evidence="3">The sequence shown here is derived from an EMBL/GenBank/DDBJ whole genome shotgun (WGS) entry which is preliminary data.</text>
</comment>
<feature type="domain" description="Orc1-like AAA ATPase" evidence="2">
    <location>
        <begin position="20"/>
        <end position="162"/>
    </location>
</feature>
<evidence type="ECO:0000259" key="2">
    <source>
        <dbReference type="Pfam" id="PF13191"/>
    </source>
</evidence>
<evidence type="ECO:0000313" key="3">
    <source>
        <dbReference type="EMBL" id="TCO22702.1"/>
    </source>
</evidence>
<keyword evidence="4" id="KW-1185">Reference proteome</keyword>
<dbReference type="EMBL" id="SLWM01000006">
    <property type="protein sequence ID" value="TCO22702.1"/>
    <property type="molecule type" value="Genomic_DNA"/>
</dbReference>
<sequence length="221" mass="22896">MGGGGETGYVGAARVRPSLRLAGRGVEQQLLAAALESAASGHPCAVMVHGEAGAGKTRMVRDVCTGLGDEAQVLWGTCVHFGEASVPFAPVIGALQGWLAQTDAAIRAEVLSGAGELGTLLPALGNERSSEPGRLLPLIDSVFNRLAGRAPTVLVVDDLHRIYPGVDTHPDRPRRQRLIVARLALLLAIALSHAAHGKQLRATNHATRLGMKKPPGGGTGL</sequence>
<evidence type="ECO:0000256" key="1">
    <source>
        <dbReference type="SAM" id="MobiDB-lite"/>
    </source>
</evidence>
<organism evidence="3 4">
    <name type="scientific">Kribbella orskensis</name>
    <dbReference type="NCBI Taxonomy" id="2512216"/>
    <lineage>
        <taxon>Bacteria</taxon>
        <taxon>Bacillati</taxon>
        <taxon>Actinomycetota</taxon>
        <taxon>Actinomycetes</taxon>
        <taxon>Propionibacteriales</taxon>
        <taxon>Kribbellaceae</taxon>
        <taxon>Kribbella</taxon>
    </lineage>
</organism>
<dbReference type="Proteomes" id="UP000295818">
    <property type="component" value="Unassembled WGS sequence"/>
</dbReference>
<protein>
    <submittedName>
        <fullName evidence="3">AAA ATPase-like protein</fullName>
    </submittedName>
</protein>
<name>A0ABY2BJK5_9ACTN</name>